<feature type="compositionally biased region" description="Low complexity" evidence="1">
    <location>
        <begin position="33"/>
        <end position="48"/>
    </location>
</feature>
<proteinExistence type="predicted"/>
<reference evidence="2" key="1">
    <citation type="submission" date="2021-01" db="EMBL/GenBank/DDBJ databases">
        <authorList>
            <person name="Corre E."/>
            <person name="Pelletier E."/>
            <person name="Niang G."/>
            <person name="Scheremetjew M."/>
            <person name="Finn R."/>
            <person name="Kale V."/>
            <person name="Holt S."/>
            <person name="Cochrane G."/>
            <person name="Meng A."/>
            <person name="Brown T."/>
            <person name="Cohen L."/>
        </authorList>
    </citation>
    <scope>NUCLEOTIDE SEQUENCE</scope>
    <source>
        <strain evidence="2">SL-175</strain>
    </source>
</reference>
<gene>
    <name evidence="2" type="ORF">MANT1106_LOCUS17411</name>
</gene>
<protein>
    <submittedName>
        <fullName evidence="2">Uncharacterized protein</fullName>
    </submittedName>
</protein>
<organism evidence="2">
    <name type="scientific">Mantoniella antarctica</name>
    <dbReference type="NCBI Taxonomy" id="81844"/>
    <lineage>
        <taxon>Eukaryota</taxon>
        <taxon>Viridiplantae</taxon>
        <taxon>Chlorophyta</taxon>
        <taxon>Mamiellophyceae</taxon>
        <taxon>Mamiellales</taxon>
        <taxon>Mamiellaceae</taxon>
        <taxon>Mantoniella</taxon>
    </lineage>
</organism>
<accession>A0A7S0XE01</accession>
<feature type="region of interest" description="Disordered" evidence="1">
    <location>
        <begin position="13"/>
        <end position="53"/>
    </location>
</feature>
<name>A0A7S0XE01_9CHLO</name>
<evidence type="ECO:0000313" key="2">
    <source>
        <dbReference type="EMBL" id="CAD8716692.1"/>
    </source>
</evidence>
<evidence type="ECO:0000256" key="1">
    <source>
        <dbReference type="SAM" id="MobiDB-lite"/>
    </source>
</evidence>
<dbReference type="AlphaFoldDB" id="A0A7S0XE01"/>
<sequence length="149" mass="16305">MFAVAQSVVAATHRPVLPHQGRTTQTEPRPLRATKPAPRAVRAAATDDAAGEASGTSYYKIIDGVKYDRKVLDDCAKYEKNDGSIDIDEAKLILSDLLDGPARKVGGANETKSAVTNVELDTAQYAFDNFTWSPAAKDWFFEQLTSKNW</sequence>
<dbReference type="EMBL" id="HBFC01029211">
    <property type="protein sequence ID" value="CAD8716692.1"/>
    <property type="molecule type" value="Transcribed_RNA"/>
</dbReference>